<keyword evidence="4 10" id="KW-0028">Amino-acid biosynthesis</keyword>
<sequence length="292" mass="32056">MNLSIAYLGPQGTYSEFAASTYARWLQQHHQTDTARQAYPSIAQVLRAVAQAEVDICVVPVENSIGGGVTTTLDMLWELDMLQIQRALTLPIEHAFLSQADRLQVVSTVYSHPQALTQCQKWLETHLPEVTLIATNSTTEALQHLDADPTVGAISSAWAAQIYGLPVLAHPINDHSDNCTRFWVLSRESSQSGDYTSLAFSLPTNDAGALLKPLQHLALAKINMSRIESRPTKRSLGDYLFFIDIEAGLDSPHTRAALDAMGGCTETLKLFGSYTLLPMEEVLAQTSTPKYL</sequence>
<gene>
    <name evidence="10 13" type="primary">pheA</name>
    <name evidence="13" type="ORF">IQ241_11085</name>
</gene>
<dbReference type="Gene3D" id="3.40.190.10">
    <property type="entry name" value="Periplasmic binding protein-like II"/>
    <property type="match status" value="2"/>
</dbReference>
<dbReference type="PANTHER" id="PTHR21022:SF19">
    <property type="entry name" value="PREPHENATE DEHYDRATASE-RELATED"/>
    <property type="match status" value="1"/>
</dbReference>
<evidence type="ECO:0000256" key="5">
    <source>
        <dbReference type="ARBA" id="ARBA00023141"/>
    </source>
</evidence>
<evidence type="ECO:0000256" key="6">
    <source>
        <dbReference type="ARBA" id="ARBA00023222"/>
    </source>
</evidence>
<organism evidence="13 14">
    <name type="scientific">Vasconcelosia minhoensis LEGE 07310</name>
    <dbReference type="NCBI Taxonomy" id="915328"/>
    <lineage>
        <taxon>Bacteria</taxon>
        <taxon>Bacillati</taxon>
        <taxon>Cyanobacteriota</taxon>
        <taxon>Cyanophyceae</taxon>
        <taxon>Nodosilineales</taxon>
        <taxon>Cymatolegaceae</taxon>
        <taxon>Vasconcelosia</taxon>
        <taxon>Vasconcelosia minhoensis</taxon>
    </lineage>
</organism>
<dbReference type="Gene3D" id="3.30.70.260">
    <property type="match status" value="1"/>
</dbReference>
<comment type="catalytic activity">
    <reaction evidence="8 10">
        <text>prephenate + H(+) = 3-phenylpyruvate + CO2 + H2O</text>
        <dbReference type="Rhea" id="RHEA:21648"/>
        <dbReference type="ChEBI" id="CHEBI:15377"/>
        <dbReference type="ChEBI" id="CHEBI:15378"/>
        <dbReference type="ChEBI" id="CHEBI:16526"/>
        <dbReference type="ChEBI" id="CHEBI:18005"/>
        <dbReference type="ChEBI" id="CHEBI:29934"/>
        <dbReference type="EC" id="4.2.1.51"/>
    </reaction>
</comment>
<dbReference type="InterPro" id="IPR018528">
    <property type="entry name" value="Preph_deHydtase_CS"/>
</dbReference>
<evidence type="ECO:0000313" key="14">
    <source>
        <dbReference type="Proteomes" id="UP000636505"/>
    </source>
</evidence>
<dbReference type="InterPro" id="IPR001086">
    <property type="entry name" value="Preph_deHydtase"/>
</dbReference>
<feature type="domain" description="Prephenate dehydratase" evidence="11">
    <location>
        <begin position="4"/>
        <end position="187"/>
    </location>
</feature>
<evidence type="ECO:0000256" key="4">
    <source>
        <dbReference type="ARBA" id="ARBA00022605"/>
    </source>
</evidence>
<dbReference type="PROSITE" id="PS51171">
    <property type="entry name" value="PREPHENATE_DEHYDR_3"/>
    <property type="match status" value="1"/>
</dbReference>
<evidence type="ECO:0000259" key="12">
    <source>
        <dbReference type="PROSITE" id="PS51671"/>
    </source>
</evidence>
<evidence type="ECO:0000256" key="7">
    <source>
        <dbReference type="ARBA" id="ARBA00023239"/>
    </source>
</evidence>
<dbReference type="CDD" id="cd13630">
    <property type="entry name" value="PBP2_PDT_1"/>
    <property type="match status" value="1"/>
</dbReference>
<dbReference type="NCBIfam" id="NF008865">
    <property type="entry name" value="PRK11898.1"/>
    <property type="match status" value="1"/>
</dbReference>
<dbReference type="PROSITE" id="PS00858">
    <property type="entry name" value="PREPHENATE_DEHYDR_2"/>
    <property type="match status" value="1"/>
</dbReference>
<dbReference type="AlphaFoldDB" id="A0A8J7ACV0"/>
<comment type="pathway">
    <text evidence="1 10">Amino-acid biosynthesis; L-phenylalanine biosynthesis; phenylpyruvate from prephenate: step 1/1.</text>
</comment>
<dbReference type="Proteomes" id="UP000636505">
    <property type="component" value="Unassembled WGS sequence"/>
</dbReference>
<evidence type="ECO:0000256" key="3">
    <source>
        <dbReference type="ARBA" id="ARBA00021872"/>
    </source>
</evidence>
<proteinExistence type="predicted"/>
<evidence type="ECO:0000256" key="9">
    <source>
        <dbReference type="PIRSR" id="PIRSR001500-2"/>
    </source>
</evidence>
<evidence type="ECO:0000259" key="11">
    <source>
        <dbReference type="PROSITE" id="PS51171"/>
    </source>
</evidence>
<keyword evidence="7 10" id="KW-0456">Lyase</keyword>
<dbReference type="SUPFAM" id="SSF55021">
    <property type="entry name" value="ACT-like"/>
    <property type="match status" value="1"/>
</dbReference>
<dbReference type="PIRSF" id="PIRSF001500">
    <property type="entry name" value="Chor_mut_pdt_Ppr"/>
    <property type="match status" value="1"/>
</dbReference>
<dbReference type="UniPathway" id="UPA00121">
    <property type="reaction ID" value="UER00345"/>
</dbReference>
<feature type="domain" description="ACT" evidence="12">
    <location>
        <begin position="198"/>
        <end position="275"/>
    </location>
</feature>
<dbReference type="InterPro" id="IPR002912">
    <property type="entry name" value="ACT_dom"/>
</dbReference>
<dbReference type="InterPro" id="IPR045865">
    <property type="entry name" value="ACT-like_dom_sf"/>
</dbReference>
<dbReference type="GO" id="GO:0004664">
    <property type="term" value="F:prephenate dehydratase activity"/>
    <property type="evidence" value="ECO:0007669"/>
    <property type="project" value="UniProtKB-UniRule"/>
</dbReference>
<comment type="caution">
    <text evidence="13">The sequence shown here is derived from an EMBL/GenBank/DDBJ whole genome shotgun (WGS) entry which is preliminary data.</text>
</comment>
<dbReference type="RefSeq" id="WP_193907006.1">
    <property type="nucleotide sequence ID" value="NZ_JADEXG010000022.1"/>
</dbReference>
<name>A0A8J7ACV0_9CYAN</name>
<dbReference type="PROSITE" id="PS51671">
    <property type="entry name" value="ACT"/>
    <property type="match status" value="1"/>
</dbReference>
<feature type="site" description="Essential for prephenate dehydratase activity" evidence="9">
    <location>
        <position position="180"/>
    </location>
</feature>
<dbReference type="GO" id="GO:0009094">
    <property type="term" value="P:L-phenylalanine biosynthetic process"/>
    <property type="evidence" value="ECO:0007669"/>
    <property type="project" value="UniProtKB-UniPathway"/>
</dbReference>
<evidence type="ECO:0000256" key="8">
    <source>
        <dbReference type="ARBA" id="ARBA00047848"/>
    </source>
</evidence>
<dbReference type="EC" id="4.2.1.51" evidence="2 10"/>
<reference evidence="13" key="1">
    <citation type="submission" date="2020-10" db="EMBL/GenBank/DDBJ databases">
        <authorList>
            <person name="Castelo-Branco R."/>
            <person name="Eusebio N."/>
            <person name="Adriana R."/>
            <person name="Vieira A."/>
            <person name="Brugerolle De Fraissinette N."/>
            <person name="Rezende De Castro R."/>
            <person name="Schneider M.P."/>
            <person name="Vasconcelos V."/>
            <person name="Leao P.N."/>
        </authorList>
    </citation>
    <scope>NUCLEOTIDE SEQUENCE</scope>
    <source>
        <strain evidence="13">LEGE 07310</strain>
    </source>
</reference>
<dbReference type="InterPro" id="IPR008242">
    <property type="entry name" value="Chor_mutase/pphenate_deHydtase"/>
</dbReference>
<dbReference type="CDD" id="cd04905">
    <property type="entry name" value="ACT_CM-PDT"/>
    <property type="match status" value="1"/>
</dbReference>
<accession>A0A8J7ACV0</accession>
<evidence type="ECO:0000256" key="2">
    <source>
        <dbReference type="ARBA" id="ARBA00013147"/>
    </source>
</evidence>
<dbReference type="GO" id="GO:0005737">
    <property type="term" value="C:cytoplasm"/>
    <property type="evidence" value="ECO:0007669"/>
    <property type="project" value="TreeGrafter"/>
</dbReference>
<keyword evidence="6 10" id="KW-0584">Phenylalanine biosynthesis</keyword>
<keyword evidence="5 10" id="KW-0057">Aromatic amino acid biosynthesis</keyword>
<evidence type="ECO:0000256" key="10">
    <source>
        <dbReference type="RuleBase" id="RU361254"/>
    </source>
</evidence>
<dbReference type="EMBL" id="JADEXG010000022">
    <property type="protein sequence ID" value="MBE9077831.1"/>
    <property type="molecule type" value="Genomic_DNA"/>
</dbReference>
<dbReference type="PROSITE" id="PS00857">
    <property type="entry name" value="PREPHENATE_DEHYDR_1"/>
    <property type="match status" value="1"/>
</dbReference>
<evidence type="ECO:0000313" key="13">
    <source>
        <dbReference type="EMBL" id="MBE9077831.1"/>
    </source>
</evidence>
<dbReference type="PANTHER" id="PTHR21022">
    <property type="entry name" value="PREPHENATE DEHYDRATASE P PROTEIN"/>
    <property type="match status" value="1"/>
</dbReference>
<protein>
    <recommendedName>
        <fullName evidence="3 10">Prephenate dehydratase</fullName>
        <shortName evidence="10">PDT</shortName>
        <ecNumber evidence="2 10">4.2.1.51</ecNumber>
    </recommendedName>
</protein>
<dbReference type="Pfam" id="PF00800">
    <property type="entry name" value="PDT"/>
    <property type="match status" value="1"/>
</dbReference>
<keyword evidence="14" id="KW-1185">Reference proteome</keyword>
<evidence type="ECO:0000256" key="1">
    <source>
        <dbReference type="ARBA" id="ARBA00004741"/>
    </source>
</evidence>
<dbReference type="SUPFAM" id="SSF53850">
    <property type="entry name" value="Periplasmic binding protein-like II"/>
    <property type="match status" value="1"/>
</dbReference>